<dbReference type="AlphaFoldDB" id="A0A3C1KKH1"/>
<evidence type="ECO:0000313" key="1">
    <source>
        <dbReference type="EMBL" id="HAN27210.1"/>
    </source>
</evidence>
<evidence type="ECO:0000313" key="2">
    <source>
        <dbReference type="Proteomes" id="UP000259273"/>
    </source>
</evidence>
<dbReference type="Proteomes" id="UP000259273">
    <property type="component" value="Unassembled WGS sequence"/>
</dbReference>
<organism evidence="1 2">
    <name type="scientific">Haliea salexigens</name>
    <dbReference type="NCBI Taxonomy" id="287487"/>
    <lineage>
        <taxon>Bacteria</taxon>
        <taxon>Pseudomonadati</taxon>
        <taxon>Pseudomonadota</taxon>
        <taxon>Gammaproteobacteria</taxon>
        <taxon>Cellvibrionales</taxon>
        <taxon>Halieaceae</taxon>
        <taxon>Haliea</taxon>
    </lineage>
</organism>
<dbReference type="EMBL" id="DMND01000080">
    <property type="protein sequence ID" value="HAN27210.1"/>
    <property type="molecule type" value="Genomic_DNA"/>
</dbReference>
<protein>
    <submittedName>
        <fullName evidence="1">Uncharacterized protein</fullName>
    </submittedName>
</protein>
<accession>A0A3C1KKH1</accession>
<reference evidence="1 2" key="1">
    <citation type="journal article" date="2018" name="Nat. Biotechnol.">
        <title>A standardized bacterial taxonomy based on genome phylogeny substantially revises the tree of life.</title>
        <authorList>
            <person name="Parks D.H."/>
            <person name="Chuvochina M."/>
            <person name="Waite D.W."/>
            <person name="Rinke C."/>
            <person name="Skarshewski A."/>
            <person name="Chaumeil P.A."/>
            <person name="Hugenholtz P."/>
        </authorList>
    </citation>
    <scope>NUCLEOTIDE SEQUENCE [LARGE SCALE GENOMIC DNA]</scope>
    <source>
        <strain evidence="1">UBA9158</strain>
    </source>
</reference>
<sequence>MVAFANCELVRISDTAVLVINRDNNRQLMMSPQVVQGLTTCTTFRTIEEHASVLAATRPELQGRPELAVQALEGLLANGMLLRAGDAAARLSGAAGRAPAPTRVFVITCDRPAAVERLLESLLRNGKLSRHESLFLVDDSRQAECRAANRELVAGFNTRSPTDMHYVGEEAQRALLDGLIAAQPAAENGLRFLLDPAQWSGHKTYGRARTLCLLLSVGYRAIIMDDDVLCQALLPPVTEPGLAISGMASRQAAFFADRDELARAAVPADFDPLSGHASLLGRTVGAVVDAAGQGGLAEEQLRGVNASLASVLEADAPILVTQSGSWGDPGTSSAHWVLSLQDASLTRLLGQEASLVDIIENRCNWLGSPRLSLIKVASMSQMTGLDNTALLPPYFPAFRGEDRLFGAMVEAIHPRACSLEYPWCVPHMPLEERHFSIREPIAATGGIPLFARYLTDHIDYKDASGPLLRLRHVAEDARRIAARSDRDLLLDFRTEVAHSHASQLGMIGNQQQKAVQVGSEAWQAYLQRALGEIQALLAEQQSPVMMRGVPAGSSEAELLQRFRQYACGFADALEHWAAVRDASSTVLERLQQAGEFMP</sequence>
<name>A0A3C1KKH1_9GAMM</name>
<gene>
    <name evidence="1" type="ORF">DCP75_05725</name>
</gene>
<comment type="caution">
    <text evidence="1">The sequence shown here is derived from an EMBL/GenBank/DDBJ whole genome shotgun (WGS) entry which is preliminary data.</text>
</comment>
<proteinExistence type="predicted"/>